<feature type="active site" description="Proton donor" evidence="4">
    <location>
        <position position="50"/>
    </location>
</feature>
<dbReference type="SUPFAM" id="SSF51430">
    <property type="entry name" value="NAD(P)-linked oxidoreductase"/>
    <property type="match status" value="1"/>
</dbReference>
<keyword evidence="9" id="KW-1185">Reference proteome</keyword>
<proteinExistence type="inferred from homology"/>
<dbReference type="AlphaFoldDB" id="A0A1I6T2J0"/>
<evidence type="ECO:0000313" key="9">
    <source>
        <dbReference type="Proteomes" id="UP000198788"/>
    </source>
</evidence>
<dbReference type="PROSITE" id="PS00798">
    <property type="entry name" value="ALDOKETO_REDUCTASE_1"/>
    <property type="match status" value="1"/>
</dbReference>
<evidence type="ECO:0000256" key="4">
    <source>
        <dbReference type="PIRSR" id="PIRSR000097-1"/>
    </source>
</evidence>
<feature type="site" description="Lowers pKa of active site Tyr" evidence="6">
    <location>
        <position position="79"/>
    </location>
</feature>
<evidence type="ECO:0000256" key="3">
    <source>
        <dbReference type="ARBA" id="ARBA00023002"/>
    </source>
</evidence>
<dbReference type="Pfam" id="PF00248">
    <property type="entry name" value="Aldo_ket_red"/>
    <property type="match status" value="1"/>
</dbReference>
<feature type="domain" description="NADP-dependent oxidoreductase" evidence="7">
    <location>
        <begin position="17"/>
        <end position="261"/>
    </location>
</feature>
<dbReference type="PIRSF" id="PIRSF000097">
    <property type="entry name" value="AKR"/>
    <property type="match status" value="1"/>
</dbReference>
<dbReference type="PRINTS" id="PR00069">
    <property type="entry name" value="ALDKETRDTASE"/>
</dbReference>
<dbReference type="InterPro" id="IPR036812">
    <property type="entry name" value="NAD(P)_OxRdtase_dom_sf"/>
</dbReference>
<dbReference type="OrthoDB" id="9804790at2"/>
<dbReference type="GO" id="GO:1990002">
    <property type="term" value="F:methylglyoxal reductase (NADPH) (acetol producing) activity"/>
    <property type="evidence" value="ECO:0007669"/>
    <property type="project" value="TreeGrafter"/>
</dbReference>
<dbReference type="STRING" id="871741.SAMN05192570_2911"/>
<feature type="binding site" evidence="5">
    <location>
        <position position="111"/>
    </location>
    <ligand>
        <name>substrate</name>
    </ligand>
</feature>
<dbReference type="GO" id="GO:0051596">
    <property type="term" value="P:methylglyoxal catabolic process"/>
    <property type="evidence" value="ECO:0007669"/>
    <property type="project" value="TreeGrafter"/>
</dbReference>
<keyword evidence="3" id="KW-0560">Oxidoreductase</keyword>
<comment type="similarity">
    <text evidence="1">Belongs to the aldo/keto reductase family.</text>
</comment>
<organism evidence="8 9">
    <name type="scientific">Brevundimonas viscosa</name>
    <dbReference type="NCBI Taxonomy" id="871741"/>
    <lineage>
        <taxon>Bacteria</taxon>
        <taxon>Pseudomonadati</taxon>
        <taxon>Pseudomonadota</taxon>
        <taxon>Alphaproteobacteria</taxon>
        <taxon>Caulobacterales</taxon>
        <taxon>Caulobacteraceae</taxon>
        <taxon>Brevundimonas</taxon>
    </lineage>
</organism>
<protein>
    <submittedName>
        <fullName evidence="8">Aldo/keto reductase</fullName>
    </submittedName>
</protein>
<dbReference type="EMBL" id="FOZV01000007">
    <property type="protein sequence ID" value="SFS83455.1"/>
    <property type="molecule type" value="Genomic_DNA"/>
</dbReference>
<dbReference type="InterPro" id="IPR023210">
    <property type="entry name" value="NADP_OxRdtase_dom"/>
</dbReference>
<dbReference type="PROSITE" id="PS00062">
    <property type="entry name" value="ALDOKETO_REDUCTASE_2"/>
    <property type="match status" value="1"/>
</dbReference>
<gene>
    <name evidence="8" type="ORF">SAMN05192570_2911</name>
</gene>
<dbReference type="Proteomes" id="UP000198788">
    <property type="component" value="Unassembled WGS sequence"/>
</dbReference>
<dbReference type="RefSeq" id="WP_092312391.1">
    <property type="nucleotide sequence ID" value="NZ_FOZV01000007.1"/>
</dbReference>
<sequence>MTDQPAIVVDGNRIPLLGFGTWMLEPDDARRMVAEALRIGYRHIDTAWIYRNEKAVGDGIRDAIEAGHVAREDVWLTTKIWVDHFHRDDLMKQAEESAASLGFTPDLLLLHWPKPKPSFEETLGALNEAKARRLTRAIGLSNFPSAEFRRAQSLSPARLVTNQVEYHPYLKLSTLKAAARELGSSITAWSPLAQGKVADDATLKDIARAHGKTPGQVTLRWLIQQEVIAIPRTSKESRAAENFDIFDFELSAEEMDRIHALARPDGRLGDWIDPAFKWDEEWA</sequence>
<dbReference type="InterPro" id="IPR020471">
    <property type="entry name" value="AKR"/>
</dbReference>
<reference evidence="9" key="1">
    <citation type="submission" date="2016-10" db="EMBL/GenBank/DDBJ databases">
        <authorList>
            <person name="Varghese N."/>
            <person name="Submissions S."/>
        </authorList>
    </citation>
    <scope>NUCLEOTIDE SEQUENCE [LARGE SCALE GENOMIC DNA]</scope>
    <source>
        <strain evidence="9">CGMCC 1.10683</strain>
    </source>
</reference>
<accession>A0A1I6T2J0</accession>
<dbReference type="Gene3D" id="3.20.20.100">
    <property type="entry name" value="NADP-dependent oxidoreductase domain"/>
    <property type="match status" value="1"/>
</dbReference>
<evidence type="ECO:0000259" key="7">
    <source>
        <dbReference type="Pfam" id="PF00248"/>
    </source>
</evidence>
<dbReference type="PANTHER" id="PTHR43827:SF3">
    <property type="entry name" value="NADP-DEPENDENT OXIDOREDUCTASE DOMAIN-CONTAINING PROTEIN"/>
    <property type="match status" value="1"/>
</dbReference>
<dbReference type="PANTHER" id="PTHR43827">
    <property type="entry name" value="2,5-DIKETO-D-GLUCONIC ACID REDUCTASE"/>
    <property type="match status" value="1"/>
</dbReference>
<evidence type="ECO:0000256" key="1">
    <source>
        <dbReference type="ARBA" id="ARBA00007905"/>
    </source>
</evidence>
<evidence type="ECO:0000256" key="5">
    <source>
        <dbReference type="PIRSR" id="PIRSR000097-2"/>
    </source>
</evidence>
<keyword evidence="2" id="KW-0521">NADP</keyword>
<evidence type="ECO:0000313" key="8">
    <source>
        <dbReference type="EMBL" id="SFS83455.1"/>
    </source>
</evidence>
<dbReference type="InterPro" id="IPR018170">
    <property type="entry name" value="Aldo/ket_reductase_CS"/>
</dbReference>
<name>A0A1I6T2J0_9CAUL</name>
<evidence type="ECO:0000256" key="6">
    <source>
        <dbReference type="PIRSR" id="PIRSR000097-3"/>
    </source>
</evidence>
<evidence type="ECO:0000256" key="2">
    <source>
        <dbReference type="ARBA" id="ARBA00022857"/>
    </source>
</evidence>